<dbReference type="Pfam" id="PF00534">
    <property type="entry name" value="Glycos_transf_1"/>
    <property type="match status" value="1"/>
</dbReference>
<keyword evidence="5" id="KW-1185">Reference proteome</keyword>
<dbReference type="Proteomes" id="UP000306416">
    <property type="component" value="Unassembled WGS sequence"/>
</dbReference>
<dbReference type="CDD" id="cd03801">
    <property type="entry name" value="GT4_PimA-like"/>
    <property type="match status" value="2"/>
</dbReference>
<evidence type="ECO:0000259" key="2">
    <source>
        <dbReference type="Pfam" id="PF00535"/>
    </source>
</evidence>
<name>A0A4V3NZ37_9BACT</name>
<feature type="domain" description="Glycosyltransferase 2-like" evidence="2">
    <location>
        <begin position="619"/>
        <end position="754"/>
    </location>
</feature>
<organism evidence="4 5">
    <name type="scientific">Geomonas terrae</name>
    <dbReference type="NCBI Taxonomy" id="2562681"/>
    <lineage>
        <taxon>Bacteria</taxon>
        <taxon>Pseudomonadati</taxon>
        <taxon>Thermodesulfobacteriota</taxon>
        <taxon>Desulfuromonadia</taxon>
        <taxon>Geobacterales</taxon>
        <taxon>Geobacteraceae</taxon>
        <taxon>Geomonas</taxon>
    </lineage>
</organism>
<dbReference type="SUPFAM" id="SSF53448">
    <property type="entry name" value="Nucleotide-diphospho-sugar transferases"/>
    <property type="match status" value="1"/>
</dbReference>
<feature type="domain" description="Glycosyl transferase family 1" evidence="1">
    <location>
        <begin position="200"/>
        <end position="364"/>
    </location>
</feature>
<dbReference type="Pfam" id="PF00535">
    <property type="entry name" value="Glycos_transf_2"/>
    <property type="match status" value="1"/>
</dbReference>
<dbReference type="PANTHER" id="PTHR43179:SF7">
    <property type="entry name" value="RHAMNOSYLTRANSFERASE WBBL"/>
    <property type="match status" value="1"/>
</dbReference>
<sequence length="1250" mass="139942">MDVHMKLKILCISHSSNFFGAEQSFLFFLQHLDKKKFEPIVVLPDSKGLLADKVKDLKYKLHIIAAHSWISSEDMHQVAQNTLDEFALIRKYAEVIEEEEIDVVYTNTITRLAGAIAAKSSGVPHVWHIREVLENHPLKSIFGQETAFSLVNYLSDRIIANSCAVAQQFPSAASPSKVNVVHNAIDTEAFACGDGGKLRRELFVDPDCSLVGIIGQIHKHKNHEDLVRAFRFVADRRIKSKLIIIGEEETEYKKFLLELISQLHLEEYVIFIGFREDMPDVFKSLNLVVVASLAEPFGRTTIEAMAAGKPVIATNTGASPEIVLDGVTGLLVPPGAPEKMADAIFKVLGNATLAKEMGEAGRQRVQTEFTTAKYIAGIETVLTEAYNGSKKKGSQRGNEGATLLGILNVLKPDQVVTLFEKAAEHGTIRELILEERTQWAQATVEDVKQRDTVVLSQQKQLETLQAELSLKEQHLKTLEIHLEEFHRSISWRITKPLRIVYEKIRSLVSAPGGVDSTHSCAQQETLLQTHMGFRMTLFLQFVLQLLLHPISTIRATNRDTVRLAFGYMKNGDINGLLKGMGYFLGRSSQSTEFKPVILHGTISPHTPLCLPRCDAPVVSIIIPVHNQWEFTHSCLASIIEESGDVPYEVIIADDVSTDQTIDIEQQVKNITVVRNSKNLGFLRNCNNAAISARGKYLLFLNNDTNVQPGWLLPLVTLMDADKRIGIAGSKLVYPDGMLQEAGGIIWSDASGWNFGWRDDPEKPGYNYVKEVDYVSGASIMVRRDLWEKVGGFDERYAPAYFEDTDLAFQARSLGYRVIYQPKSVVVHFEGVSHGKNVATGIKAYQEVNKSKFLQRWQEVLVRDHFANGQNVFEARDRSRHNKTVLVIDHYVPMYDKDAGSFFMYSLLKALVALDYKVIFWPDNLYSHQPYTSVLQQMGVEVIIGPHNLNDYLEEYGSFFDAAILTRNHISIKYIDTVRRHITRVMYHDPDLEFVREGRRFEQEGGNAAALAEIKEREFYLFRNCDVIGIHSPVERDIILKELPDAHVEVIPLPVNDVEASQATYEKRTGLLFVGGTHPPNVDALRYFIQQILPPLSIEIPGIRLTVAGEVSHHELKGLDLSLVDFTGYVSDLRPLFEKALVYVAPLRFGAGIKGKIIEAANYGIPVVTTSVGAEGIGLVDKESIMIADTHTDFALAVSELHSNQQLWESIRDKAREFVTCNFSQTAFQGKVGRIMSELCDGTASRSDAAP</sequence>
<dbReference type="PANTHER" id="PTHR43179">
    <property type="entry name" value="RHAMNOSYLTRANSFERASE WBBL"/>
    <property type="match status" value="1"/>
</dbReference>
<protein>
    <submittedName>
        <fullName evidence="4">Glycosyltransferase</fullName>
    </submittedName>
</protein>
<dbReference type="EMBL" id="SRSC01000005">
    <property type="protein sequence ID" value="TGU70212.1"/>
    <property type="molecule type" value="Genomic_DNA"/>
</dbReference>
<dbReference type="InterPro" id="IPR029044">
    <property type="entry name" value="Nucleotide-diphossugar_trans"/>
</dbReference>
<dbReference type="SUPFAM" id="SSF53756">
    <property type="entry name" value="UDP-Glycosyltransferase/glycogen phosphorylase"/>
    <property type="match status" value="2"/>
</dbReference>
<comment type="caution">
    <text evidence="4">The sequence shown here is derived from an EMBL/GenBank/DDBJ whole genome shotgun (WGS) entry which is preliminary data.</text>
</comment>
<feature type="domain" description="Glycosyltransferase subfamily 4-like N-terminal" evidence="3">
    <location>
        <begin position="20"/>
        <end position="188"/>
    </location>
</feature>
<keyword evidence="4" id="KW-0808">Transferase</keyword>
<evidence type="ECO:0000313" key="5">
    <source>
        <dbReference type="Proteomes" id="UP000306416"/>
    </source>
</evidence>
<evidence type="ECO:0000259" key="3">
    <source>
        <dbReference type="Pfam" id="PF13439"/>
    </source>
</evidence>
<dbReference type="InterPro" id="IPR001173">
    <property type="entry name" value="Glyco_trans_2-like"/>
</dbReference>
<dbReference type="GO" id="GO:0016757">
    <property type="term" value="F:glycosyltransferase activity"/>
    <property type="evidence" value="ECO:0007669"/>
    <property type="project" value="InterPro"/>
</dbReference>
<dbReference type="InterPro" id="IPR001296">
    <property type="entry name" value="Glyco_trans_1"/>
</dbReference>
<gene>
    <name evidence="4" type="ORF">E4633_18610</name>
</gene>
<evidence type="ECO:0000313" key="4">
    <source>
        <dbReference type="EMBL" id="TGU70212.1"/>
    </source>
</evidence>
<proteinExistence type="predicted"/>
<accession>A0A4V3NZ37</accession>
<dbReference type="AlphaFoldDB" id="A0A4V3NZ37"/>
<reference evidence="4 5" key="1">
    <citation type="submission" date="2019-04" db="EMBL/GenBank/DDBJ databases">
        <title>Geobacter oryzae sp. nov., ferric-reducing bacteria isolated from paddy soil.</title>
        <authorList>
            <person name="Xu Z."/>
            <person name="Masuda Y."/>
            <person name="Itoh H."/>
            <person name="Senoo K."/>
        </authorList>
    </citation>
    <scope>NUCLEOTIDE SEQUENCE [LARGE SCALE GENOMIC DNA]</scope>
    <source>
        <strain evidence="4 5">Red111</strain>
    </source>
</reference>
<evidence type="ECO:0000259" key="1">
    <source>
        <dbReference type="Pfam" id="PF00534"/>
    </source>
</evidence>
<dbReference type="CDD" id="cd04186">
    <property type="entry name" value="GT_2_like_c"/>
    <property type="match status" value="1"/>
</dbReference>
<dbReference type="Pfam" id="PF13692">
    <property type="entry name" value="Glyco_trans_1_4"/>
    <property type="match status" value="1"/>
</dbReference>
<dbReference type="Pfam" id="PF13439">
    <property type="entry name" value="Glyco_transf_4"/>
    <property type="match status" value="1"/>
</dbReference>
<dbReference type="Gene3D" id="3.40.50.2000">
    <property type="entry name" value="Glycogen Phosphorylase B"/>
    <property type="match status" value="3"/>
</dbReference>
<dbReference type="InterPro" id="IPR028098">
    <property type="entry name" value="Glyco_trans_4-like_N"/>
</dbReference>
<dbReference type="Gene3D" id="3.90.550.10">
    <property type="entry name" value="Spore Coat Polysaccharide Biosynthesis Protein SpsA, Chain A"/>
    <property type="match status" value="1"/>
</dbReference>